<sequence length="113" mass="13159">MDRQSRGPQLVFAEDRRELVVRRKPIDTAAEHFAEEQIAFGSEHRTFELKRLVGNLEKLHGLDRRQIRFAHRQRHLALKRLGQVERGQRAAFLLRPGRHGGEHCRAQGNQNHG</sequence>
<keyword evidence="2" id="KW-1185">Reference proteome</keyword>
<evidence type="ECO:0000313" key="2">
    <source>
        <dbReference type="Proteomes" id="UP001164020"/>
    </source>
</evidence>
<evidence type="ECO:0000313" key="1">
    <source>
        <dbReference type="EMBL" id="WAP69088.1"/>
    </source>
</evidence>
<dbReference type="EMBL" id="CP114029">
    <property type="protein sequence ID" value="WAP69088.1"/>
    <property type="molecule type" value="Genomic_DNA"/>
</dbReference>
<reference evidence="1" key="1">
    <citation type="submission" date="2022-12" db="EMBL/GenBank/DDBJ databases">
        <title>Jiella pelagia sp. nov., isolated from phosphonate enriched culture of Northwest Pacific surface seawater.</title>
        <authorList>
            <person name="Shin D.Y."/>
            <person name="Hwang C.Y."/>
        </authorList>
    </citation>
    <scope>NUCLEOTIDE SEQUENCE</scope>
    <source>
        <strain evidence="1">HL-NP1</strain>
    </source>
</reference>
<accession>A0ABY7C2U8</accession>
<gene>
    <name evidence="1" type="ORF">OH818_01775</name>
</gene>
<protein>
    <submittedName>
        <fullName evidence="1">Uncharacterized protein</fullName>
    </submittedName>
</protein>
<dbReference type="Proteomes" id="UP001164020">
    <property type="component" value="Chromosome"/>
</dbReference>
<organism evidence="1 2">
    <name type="scientific">Jiella pelagia</name>
    <dbReference type="NCBI Taxonomy" id="2986949"/>
    <lineage>
        <taxon>Bacteria</taxon>
        <taxon>Pseudomonadati</taxon>
        <taxon>Pseudomonadota</taxon>
        <taxon>Alphaproteobacteria</taxon>
        <taxon>Hyphomicrobiales</taxon>
        <taxon>Aurantimonadaceae</taxon>
        <taxon>Jiella</taxon>
    </lineage>
</organism>
<name>A0ABY7C2U8_9HYPH</name>
<proteinExistence type="predicted"/>